<proteinExistence type="predicted"/>
<protein>
    <submittedName>
        <fullName evidence="1">Uncharacterized protein</fullName>
    </submittedName>
</protein>
<organism evidence="1">
    <name type="scientific">marine metagenome</name>
    <dbReference type="NCBI Taxonomy" id="408172"/>
    <lineage>
        <taxon>unclassified sequences</taxon>
        <taxon>metagenomes</taxon>
        <taxon>ecological metagenomes</taxon>
    </lineage>
</organism>
<reference evidence="1" key="1">
    <citation type="submission" date="2018-05" db="EMBL/GenBank/DDBJ databases">
        <authorList>
            <person name="Lanie J.A."/>
            <person name="Ng W.-L."/>
            <person name="Kazmierczak K.M."/>
            <person name="Andrzejewski T.M."/>
            <person name="Davidsen T.M."/>
            <person name="Wayne K.J."/>
            <person name="Tettelin H."/>
            <person name="Glass J.I."/>
            <person name="Rusch D."/>
            <person name="Podicherti R."/>
            <person name="Tsui H.-C.T."/>
            <person name="Winkler M.E."/>
        </authorList>
    </citation>
    <scope>NUCLEOTIDE SEQUENCE</scope>
</reference>
<sequence>MVLLCGLCRQDLPEFCRTAEKTGQTYPGFCNQYCFLAFGMGIREKVPLTNYVDQPKMNGHMIWPYINISCGWCTENKIELKHKRTTSANRVFCSRSCYSDLCNTGGRRAFARFIILRHLSLHPNKQFTALQIQKFLKPYGTTTGGSLSSGSIGSMLKVYVARGTIKAIGDSWSTKEYQIASSVVNSPTPIGKYV</sequence>
<dbReference type="AlphaFoldDB" id="A0A382C6P9"/>
<gene>
    <name evidence="1" type="ORF">METZ01_LOCUS174408</name>
</gene>
<dbReference type="EMBL" id="UINC01032991">
    <property type="protein sequence ID" value="SVB21554.1"/>
    <property type="molecule type" value="Genomic_DNA"/>
</dbReference>
<accession>A0A382C6P9</accession>
<name>A0A382C6P9_9ZZZZ</name>
<evidence type="ECO:0000313" key="1">
    <source>
        <dbReference type="EMBL" id="SVB21554.1"/>
    </source>
</evidence>